<evidence type="ECO:0000259" key="1">
    <source>
        <dbReference type="Pfam" id="PF00149"/>
    </source>
</evidence>
<dbReference type="Pfam" id="PF00149">
    <property type="entry name" value="Metallophos"/>
    <property type="match status" value="1"/>
</dbReference>
<proteinExistence type="predicted"/>
<dbReference type="InterPro" id="IPR004843">
    <property type="entry name" value="Calcineurin-like_PHP"/>
</dbReference>
<protein>
    <recommendedName>
        <fullName evidence="1">Calcineurin-like phosphoesterase domain-containing protein</fullName>
    </recommendedName>
</protein>
<evidence type="ECO:0000313" key="2">
    <source>
        <dbReference type="EMBL" id="MPM88045.1"/>
    </source>
</evidence>
<dbReference type="PANTHER" id="PTHR31302">
    <property type="entry name" value="TRANSMEMBRANE PROTEIN WITH METALLOPHOSPHOESTERASE DOMAIN-RELATED"/>
    <property type="match status" value="1"/>
</dbReference>
<dbReference type="SUPFAM" id="SSF56300">
    <property type="entry name" value="Metallo-dependent phosphatases"/>
    <property type="match status" value="1"/>
</dbReference>
<comment type="caution">
    <text evidence="2">The sequence shown here is derived from an EMBL/GenBank/DDBJ whole genome shotgun (WGS) entry which is preliminary data.</text>
</comment>
<dbReference type="InterPro" id="IPR051158">
    <property type="entry name" value="Metallophosphoesterase_sf"/>
</dbReference>
<name>A0A645DFP8_9ZZZZ</name>
<dbReference type="InterPro" id="IPR014578">
    <property type="entry name" value="Pesterase_CT488"/>
</dbReference>
<feature type="domain" description="Calcineurin-like phosphoesterase" evidence="1">
    <location>
        <begin position="1"/>
        <end position="210"/>
    </location>
</feature>
<dbReference type="PANTHER" id="PTHR31302:SF22">
    <property type="entry name" value="PHOSPHOESTERASE"/>
    <property type="match status" value="1"/>
</dbReference>
<reference evidence="2" key="1">
    <citation type="submission" date="2019-08" db="EMBL/GenBank/DDBJ databases">
        <authorList>
            <person name="Kucharzyk K."/>
            <person name="Murdoch R.W."/>
            <person name="Higgins S."/>
            <person name="Loffler F."/>
        </authorList>
    </citation>
    <scope>NUCLEOTIDE SEQUENCE</scope>
</reference>
<dbReference type="EMBL" id="VSSQ01035739">
    <property type="protein sequence ID" value="MPM88045.1"/>
    <property type="molecule type" value="Genomic_DNA"/>
</dbReference>
<sequence>MSLFVLSDPHLSLSGEKPMDVFGGMWSNYTEKLSENWNRTVSASDTVIIPGDISWAMTASEALEDFKYIDFLPGKKILMRGNHDYWWATLSKLNNFCSENGFESISFLHNNAMRIENFIICGTRGWIWEDKMSDDDTAILRRETLRFQISLSEAKKLFSSASSENTGSHIEKIAFFHYPVVTGAEKRNPLVDQIKEAGITRVYCGHLHGPSFTNAGLNPYLSCEGISFYLCSADYLRFEPLLIKPAYNKNLLI</sequence>
<organism evidence="2">
    <name type="scientific">bioreactor metagenome</name>
    <dbReference type="NCBI Taxonomy" id="1076179"/>
    <lineage>
        <taxon>unclassified sequences</taxon>
        <taxon>metagenomes</taxon>
        <taxon>ecological metagenomes</taxon>
    </lineage>
</organism>
<accession>A0A645DFP8</accession>
<dbReference type="AlphaFoldDB" id="A0A645DFP8"/>
<dbReference type="Gene3D" id="3.60.21.10">
    <property type="match status" value="1"/>
</dbReference>
<dbReference type="PIRSF" id="PIRSF033094">
    <property type="entry name" value="Pesterase_CT488"/>
    <property type="match status" value="1"/>
</dbReference>
<dbReference type="InterPro" id="IPR029052">
    <property type="entry name" value="Metallo-depent_PP-like"/>
</dbReference>
<dbReference type="GO" id="GO:0016787">
    <property type="term" value="F:hydrolase activity"/>
    <property type="evidence" value="ECO:0007669"/>
    <property type="project" value="InterPro"/>
</dbReference>
<gene>
    <name evidence="2" type="ORF">SDC9_135146</name>
</gene>